<gene>
    <name evidence="1" type="ORF">ALC56_02046</name>
</gene>
<evidence type="ECO:0000313" key="1">
    <source>
        <dbReference type="EMBL" id="KYN43783.1"/>
    </source>
</evidence>
<dbReference type="EMBL" id="KQ981276">
    <property type="protein sequence ID" value="KYN43783.1"/>
    <property type="molecule type" value="Genomic_DNA"/>
</dbReference>
<evidence type="ECO:0000313" key="2">
    <source>
        <dbReference type="Proteomes" id="UP000078541"/>
    </source>
</evidence>
<proteinExistence type="predicted"/>
<protein>
    <submittedName>
        <fullName evidence="1">Uncharacterized protein</fullName>
    </submittedName>
</protein>
<accession>A0A195FTJ5</accession>
<sequence>MNSQEREREPKRTTIRLGDTRINLRLGPGALALARLTLGEILRCRKRLVSQPDLRDTTSLCQYQSSRSIVLVAQSCIDIAASTCENTASINSRVRAFLFPIETAHSFGERNTKSFLPVNQFASAMNQKEARLVRTHRRRLSFVIYVYDDNEYFVQEISCIYKS</sequence>
<dbReference type="Proteomes" id="UP000078541">
    <property type="component" value="Unassembled WGS sequence"/>
</dbReference>
<keyword evidence="2" id="KW-1185">Reference proteome</keyword>
<organism evidence="1 2">
    <name type="scientific">Trachymyrmex septentrionalis</name>
    <dbReference type="NCBI Taxonomy" id="34720"/>
    <lineage>
        <taxon>Eukaryota</taxon>
        <taxon>Metazoa</taxon>
        <taxon>Ecdysozoa</taxon>
        <taxon>Arthropoda</taxon>
        <taxon>Hexapoda</taxon>
        <taxon>Insecta</taxon>
        <taxon>Pterygota</taxon>
        <taxon>Neoptera</taxon>
        <taxon>Endopterygota</taxon>
        <taxon>Hymenoptera</taxon>
        <taxon>Apocrita</taxon>
        <taxon>Aculeata</taxon>
        <taxon>Formicoidea</taxon>
        <taxon>Formicidae</taxon>
        <taxon>Myrmicinae</taxon>
        <taxon>Trachymyrmex</taxon>
    </lineage>
</organism>
<reference evidence="1 2" key="1">
    <citation type="submission" date="2016-03" db="EMBL/GenBank/DDBJ databases">
        <title>Trachymyrmex septentrionalis WGS genome.</title>
        <authorList>
            <person name="Nygaard S."/>
            <person name="Hu H."/>
            <person name="Boomsma J."/>
            <person name="Zhang G."/>
        </authorList>
    </citation>
    <scope>NUCLEOTIDE SEQUENCE [LARGE SCALE GENOMIC DNA]</scope>
    <source>
        <strain evidence="1">Tsep2-gDNA-1</strain>
        <tissue evidence="1">Whole body</tissue>
    </source>
</reference>
<dbReference type="AlphaFoldDB" id="A0A195FTJ5"/>
<name>A0A195FTJ5_9HYME</name>